<keyword evidence="4" id="KW-0648">Protein biosynthesis</keyword>
<keyword evidence="2" id="KW-0547">Nucleotide-binding</keyword>
<dbReference type="InterPro" id="IPR045864">
    <property type="entry name" value="aa-tRNA-synth_II/BPL/LPL"/>
</dbReference>
<proteinExistence type="predicted"/>
<evidence type="ECO:0000256" key="2">
    <source>
        <dbReference type="ARBA" id="ARBA00022741"/>
    </source>
</evidence>
<keyword evidence="8" id="KW-1185">Reference proteome</keyword>
<sequence length="528" mass="59422">MESEQPHVEDQISLSKYSKRVILETILGRPDGGVGLIGRRIVVGGWVNRPASSEKEPAVQAPEAVGPKDVSCVEVLQSRLPFFRSIIKVFGGDHHRMRDKLDTIIPKPPQPSISILQISDGSCVSSLRVLVDSALASPSHVMPTGTCILAEGIVQKPLLQDKEIIELKAEKIVHVGLVDQDRYPLSKKRLPLELLRDSTHFRPRTTTVASVMRIRNALTQATNTFFHENRFLYVQVPIITTTDSQGSSEIFQVTTLLAKQKADDQSAATDDFEELASQLEAKQKQKSGKNSVQTDKVNFSEDFFSCKTYLTVSGRLHLESYASALGNVYSFGPRFRANKFDSKKFLAEMWMVELEMAFSELELIVTGPFEKISYTEAVETLKQVTERKFETKVEWGVSLSEEHESYLTEEIYKKPLIIYNHPKELKPFNIRLNDDGKTAAAFDVIVPKVGALIRGSQSEERINMLSTRIKELGLEKKQYEWYLDLRKHGSVRCCGFSFLFDPLVLYATGLNDVRDAVPFPRSFGKANN</sequence>
<dbReference type="EMBL" id="JABTTQ020000001">
    <property type="protein sequence ID" value="KAK6163674.1"/>
    <property type="molecule type" value="Genomic_DNA"/>
</dbReference>
<evidence type="ECO:0000313" key="7">
    <source>
        <dbReference type="EMBL" id="KAK6163674.1"/>
    </source>
</evidence>
<evidence type="ECO:0000313" key="8">
    <source>
        <dbReference type="Proteomes" id="UP001318860"/>
    </source>
</evidence>
<dbReference type="Proteomes" id="UP001318860">
    <property type="component" value="Unassembled WGS sequence"/>
</dbReference>
<keyword evidence="5" id="KW-0030">Aminoacyl-tRNA synthetase</keyword>
<reference evidence="7 8" key="1">
    <citation type="journal article" date="2021" name="Comput. Struct. Biotechnol. J.">
        <title>De novo genome assembly of the potent medicinal plant Rehmannia glutinosa using nanopore technology.</title>
        <authorList>
            <person name="Ma L."/>
            <person name="Dong C."/>
            <person name="Song C."/>
            <person name="Wang X."/>
            <person name="Zheng X."/>
            <person name="Niu Y."/>
            <person name="Chen S."/>
            <person name="Feng W."/>
        </authorList>
    </citation>
    <scope>NUCLEOTIDE SEQUENCE [LARGE SCALE GENOMIC DNA]</scope>
    <source>
        <strain evidence="7">DH-2019</strain>
    </source>
</reference>
<evidence type="ECO:0000256" key="5">
    <source>
        <dbReference type="ARBA" id="ARBA00023146"/>
    </source>
</evidence>
<name>A0ABR0XX52_REHGL</name>
<evidence type="ECO:0000256" key="3">
    <source>
        <dbReference type="ARBA" id="ARBA00022840"/>
    </source>
</evidence>
<dbReference type="Gene3D" id="3.30.930.10">
    <property type="entry name" value="Bira Bifunctional Protein, Domain 2"/>
    <property type="match status" value="2"/>
</dbReference>
<keyword evidence="1" id="KW-0436">Ligase</keyword>
<dbReference type="PANTHER" id="PTHR22594">
    <property type="entry name" value="ASPARTYL/LYSYL-TRNA SYNTHETASE"/>
    <property type="match status" value="1"/>
</dbReference>
<feature type="domain" description="Aminoacyl-tRNA synthetase class II (D/K/N)" evidence="6">
    <location>
        <begin position="300"/>
        <end position="521"/>
    </location>
</feature>
<gene>
    <name evidence="7" type="ORF">DH2020_000538</name>
</gene>
<organism evidence="7 8">
    <name type="scientific">Rehmannia glutinosa</name>
    <name type="common">Chinese foxglove</name>
    <dbReference type="NCBI Taxonomy" id="99300"/>
    <lineage>
        <taxon>Eukaryota</taxon>
        <taxon>Viridiplantae</taxon>
        <taxon>Streptophyta</taxon>
        <taxon>Embryophyta</taxon>
        <taxon>Tracheophyta</taxon>
        <taxon>Spermatophyta</taxon>
        <taxon>Magnoliopsida</taxon>
        <taxon>eudicotyledons</taxon>
        <taxon>Gunneridae</taxon>
        <taxon>Pentapetalae</taxon>
        <taxon>asterids</taxon>
        <taxon>lamiids</taxon>
        <taxon>Lamiales</taxon>
        <taxon>Orobanchaceae</taxon>
        <taxon>Rehmannieae</taxon>
        <taxon>Rehmannia</taxon>
    </lineage>
</organism>
<dbReference type="SUPFAM" id="SSF55681">
    <property type="entry name" value="Class II aaRS and biotin synthetases"/>
    <property type="match status" value="1"/>
</dbReference>
<dbReference type="PANTHER" id="PTHR22594:SF36">
    <property type="entry name" value="ASPARAGINE--TRNA LIGASE, CYTOPLASMIC 2"/>
    <property type="match status" value="1"/>
</dbReference>
<keyword evidence="3" id="KW-0067">ATP-binding</keyword>
<dbReference type="Pfam" id="PF00152">
    <property type="entry name" value="tRNA-synt_2"/>
    <property type="match status" value="1"/>
</dbReference>
<protein>
    <recommendedName>
        <fullName evidence="6">Aminoacyl-tRNA synthetase class II (D/K/N) domain-containing protein</fullName>
    </recommendedName>
</protein>
<comment type="caution">
    <text evidence="7">The sequence shown here is derived from an EMBL/GenBank/DDBJ whole genome shotgun (WGS) entry which is preliminary data.</text>
</comment>
<dbReference type="InterPro" id="IPR004364">
    <property type="entry name" value="Aa-tRNA-synt_II"/>
</dbReference>
<accession>A0ABR0XX52</accession>
<evidence type="ECO:0000256" key="1">
    <source>
        <dbReference type="ARBA" id="ARBA00022598"/>
    </source>
</evidence>
<evidence type="ECO:0000256" key="4">
    <source>
        <dbReference type="ARBA" id="ARBA00022917"/>
    </source>
</evidence>
<evidence type="ECO:0000259" key="6">
    <source>
        <dbReference type="Pfam" id="PF00152"/>
    </source>
</evidence>